<keyword evidence="5" id="KW-1185">Reference proteome</keyword>
<evidence type="ECO:0000256" key="2">
    <source>
        <dbReference type="SAM" id="Phobius"/>
    </source>
</evidence>
<reference evidence="5" key="1">
    <citation type="journal article" date="2019" name="Int. J. Syst. Evol. Microbiol.">
        <title>The Global Catalogue of Microorganisms (GCM) 10K type strain sequencing project: providing services to taxonomists for standard genome sequencing and annotation.</title>
        <authorList>
            <consortium name="The Broad Institute Genomics Platform"/>
            <consortium name="The Broad Institute Genome Sequencing Center for Infectious Disease"/>
            <person name="Wu L."/>
            <person name="Ma J."/>
        </authorList>
    </citation>
    <scope>NUCLEOTIDE SEQUENCE [LARGE SCALE GENOMIC DNA]</scope>
    <source>
        <strain evidence="5">CGMCC 1.15928</strain>
    </source>
</reference>
<feature type="domain" description="VWFA" evidence="3">
    <location>
        <begin position="142"/>
        <end position="495"/>
    </location>
</feature>
<evidence type="ECO:0000259" key="3">
    <source>
        <dbReference type="SMART" id="SM00327"/>
    </source>
</evidence>
<proteinExistence type="predicted"/>
<feature type="compositionally biased region" description="Polar residues" evidence="1">
    <location>
        <begin position="307"/>
        <end position="317"/>
    </location>
</feature>
<evidence type="ECO:0000256" key="1">
    <source>
        <dbReference type="SAM" id="MobiDB-lite"/>
    </source>
</evidence>
<sequence length="501" mass="55719">MSGLGLTKKYRTDKRANVSMIFALTMIPIIAVAGFAVDLQLAFSKKGKIQHSIDSAVLAGARMLQGTDSKSDVRKHTRAYFEAMTDGEGGGLTCDALAIEFVDDENIEASTTCYQPTTLSRVIGQERVKFTVEAAATYGISKLDVAFVFDISGSMGWGTKLWDLKVAAKDAADILLPEEGSAGEGEVRIAMVAYNSQVDAGDYFEEVTGLKPKRDYTAINNTRKRETYTEREEVCGVVCTKYRGNSNNCREWDYSCRVEDVEKTRWVDTQETVTKTLNSTCVWEREGEHAFSDVQPDQDNDRLNEVPESSWNASQTSNNSEGFLTAGYAYWDDDRDRWYTTGTSCLNVEPFPLDDDLDDVEDYIDDLYVNGGTAGHQGIEWGWYLISERWSDVFDGKSTPLAYDEPDSIKAMIIMTDGEFNQQFHNGQGDSVEQAKKLCDAIKQEDIVIYTVAFEAPPAGEEVLEYCASGVEFSFKASNGLELKKSYQSIAQSIADLRIKS</sequence>
<dbReference type="InterPro" id="IPR036465">
    <property type="entry name" value="vWFA_dom_sf"/>
</dbReference>
<feature type="region of interest" description="Disordered" evidence="1">
    <location>
        <begin position="289"/>
        <end position="317"/>
    </location>
</feature>
<dbReference type="Proteomes" id="UP000628854">
    <property type="component" value="Unassembled WGS sequence"/>
</dbReference>
<evidence type="ECO:0000313" key="5">
    <source>
        <dbReference type="Proteomes" id="UP000628854"/>
    </source>
</evidence>
<dbReference type="SMART" id="SM00327">
    <property type="entry name" value="VWA"/>
    <property type="match status" value="1"/>
</dbReference>
<dbReference type="SUPFAM" id="SSF53300">
    <property type="entry name" value="vWA-like"/>
    <property type="match status" value="1"/>
</dbReference>
<evidence type="ECO:0000313" key="4">
    <source>
        <dbReference type="EMBL" id="GGB66919.1"/>
    </source>
</evidence>
<dbReference type="InterPro" id="IPR002035">
    <property type="entry name" value="VWF_A"/>
</dbReference>
<keyword evidence="2" id="KW-0812">Transmembrane</keyword>
<dbReference type="InterPro" id="IPR028087">
    <property type="entry name" value="Tad_N"/>
</dbReference>
<feature type="transmembrane region" description="Helical" evidence="2">
    <location>
        <begin position="21"/>
        <end position="43"/>
    </location>
</feature>
<comment type="caution">
    <text evidence="4">The sequence shown here is derived from an EMBL/GenBank/DDBJ whole genome shotgun (WGS) entry which is preliminary data.</text>
</comment>
<accession>A0ABQ1JEJ9</accession>
<dbReference type="Gene3D" id="3.40.50.410">
    <property type="entry name" value="von Willebrand factor, type A domain"/>
    <property type="match status" value="2"/>
</dbReference>
<organism evidence="4 5">
    <name type="scientific">Henriciella pelagia</name>
    <dbReference type="NCBI Taxonomy" id="1977912"/>
    <lineage>
        <taxon>Bacteria</taxon>
        <taxon>Pseudomonadati</taxon>
        <taxon>Pseudomonadota</taxon>
        <taxon>Alphaproteobacteria</taxon>
        <taxon>Hyphomonadales</taxon>
        <taxon>Hyphomonadaceae</taxon>
        <taxon>Henriciella</taxon>
    </lineage>
</organism>
<dbReference type="EMBL" id="BMKF01000001">
    <property type="protein sequence ID" value="GGB66919.1"/>
    <property type="molecule type" value="Genomic_DNA"/>
</dbReference>
<protein>
    <recommendedName>
        <fullName evidence="3">VWFA domain-containing protein</fullName>
    </recommendedName>
</protein>
<keyword evidence="2" id="KW-0472">Membrane</keyword>
<gene>
    <name evidence="4" type="ORF">GCM10011503_14670</name>
</gene>
<name>A0ABQ1JEJ9_9PROT</name>
<keyword evidence="2" id="KW-1133">Transmembrane helix</keyword>
<dbReference type="Pfam" id="PF13400">
    <property type="entry name" value="Tad"/>
    <property type="match status" value="1"/>
</dbReference>